<evidence type="ECO:0000256" key="1">
    <source>
        <dbReference type="SAM" id="Phobius"/>
    </source>
</evidence>
<feature type="transmembrane region" description="Helical" evidence="1">
    <location>
        <begin position="15"/>
        <end position="37"/>
    </location>
</feature>
<dbReference type="WBParaSite" id="NBR_0001341201-mRNA-1">
    <property type="protein sequence ID" value="NBR_0001341201-mRNA-1"/>
    <property type="gene ID" value="NBR_0001341201"/>
</dbReference>
<keyword evidence="1" id="KW-0472">Membrane</keyword>
<gene>
    <name evidence="2" type="ORF">NBR_LOCUS13413</name>
</gene>
<protein>
    <submittedName>
        <fullName evidence="4">G protein-coupled receptor</fullName>
    </submittedName>
</protein>
<reference evidence="4" key="1">
    <citation type="submission" date="2016-04" db="UniProtKB">
        <authorList>
            <consortium name="WormBaseParasite"/>
        </authorList>
    </citation>
    <scope>IDENTIFICATION</scope>
</reference>
<feature type="transmembrane region" description="Helical" evidence="1">
    <location>
        <begin position="71"/>
        <end position="93"/>
    </location>
</feature>
<proteinExistence type="predicted"/>
<evidence type="ECO:0000313" key="3">
    <source>
        <dbReference type="Proteomes" id="UP000271162"/>
    </source>
</evidence>
<name>A0A158R1A7_NIPBR</name>
<keyword evidence="1" id="KW-1133">Transmembrane helix</keyword>
<keyword evidence="1" id="KW-0812">Transmembrane</keyword>
<keyword evidence="3" id="KW-1185">Reference proteome</keyword>
<feature type="transmembrane region" description="Helical" evidence="1">
    <location>
        <begin position="124"/>
        <end position="144"/>
    </location>
</feature>
<feature type="transmembrane region" description="Helical" evidence="1">
    <location>
        <begin position="100"/>
        <end position="118"/>
    </location>
</feature>
<accession>A0A158R1A7</accession>
<dbReference type="OMA" id="VITRTEC"/>
<dbReference type="EMBL" id="UYSL01021033">
    <property type="protein sequence ID" value="VDL77002.1"/>
    <property type="molecule type" value="Genomic_DNA"/>
</dbReference>
<reference evidence="2 3" key="2">
    <citation type="submission" date="2018-11" db="EMBL/GenBank/DDBJ databases">
        <authorList>
            <consortium name="Pathogen Informatics"/>
        </authorList>
    </citation>
    <scope>NUCLEOTIDE SEQUENCE [LARGE SCALE GENOMIC DNA]</scope>
</reference>
<evidence type="ECO:0000313" key="4">
    <source>
        <dbReference type="WBParaSite" id="NBR_0001341201-mRNA-1"/>
    </source>
</evidence>
<evidence type="ECO:0000313" key="2">
    <source>
        <dbReference type="EMBL" id="VDL77002.1"/>
    </source>
</evidence>
<sequence length="219" mass="24267">MCIICSRNNRSRREFLLIVSQCAADTIYAVAFIFIAAHRLHLAASESPMSVNFLISSIFPLWYMSSRSAYTASLIAVPYGLSSAVLVTNYALLWSDKIRVSALCLVAAGAVHPVSYGIMITIRLLSNSGSAVVYFSIIAYMTSIHNRTLLTISPSQKRLHRTAKFTLGMVMLNSISLLFIPDVLLLINPFNIAQKYAPFLYSLTLTKVGVLQQNFYVVI</sequence>
<feature type="transmembrane region" description="Helical" evidence="1">
    <location>
        <begin position="165"/>
        <end position="187"/>
    </location>
</feature>
<dbReference type="AlphaFoldDB" id="A0A158R1A7"/>
<organism evidence="4">
    <name type="scientific">Nippostrongylus brasiliensis</name>
    <name type="common">Rat hookworm</name>
    <dbReference type="NCBI Taxonomy" id="27835"/>
    <lineage>
        <taxon>Eukaryota</taxon>
        <taxon>Metazoa</taxon>
        <taxon>Ecdysozoa</taxon>
        <taxon>Nematoda</taxon>
        <taxon>Chromadorea</taxon>
        <taxon>Rhabditida</taxon>
        <taxon>Rhabditina</taxon>
        <taxon>Rhabditomorpha</taxon>
        <taxon>Strongyloidea</taxon>
        <taxon>Heligmosomidae</taxon>
        <taxon>Nippostrongylus</taxon>
    </lineage>
</organism>
<dbReference type="Proteomes" id="UP000271162">
    <property type="component" value="Unassembled WGS sequence"/>
</dbReference>